<evidence type="ECO:0000313" key="4">
    <source>
        <dbReference type="Proteomes" id="UP001221838"/>
    </source>
</evidence>
<feature type="chain" id="PRO_5045447545" evidence="2">
    <location>
        <begin position="22"/>
        <end position="305"/>
    </location>
</feature>
<organism evidence="3 4">
    <name type="scientific">Stigmatella ashevillensis</name>
    <dbReference type="NCBI Taxonomy" id="2995309"/>
    <lineage>
        <taxon>Bacteria</taxon>
        <taxon>Pseudomonadati</taxon>
        <taxon>Myxococcota</taxon>
        <taxon>Myxococcia</taxon>
        <taxon>Myxococcales</taxon>
        <taxon>Cystobacterineae</taxon>
        <taxon>Archangiaceae</taxon>
        <taxon>Stigmatella</taxon>
    </lineage>
</organism>
<feature type="signal peptide" evidence="2">
    <location>
        <begin position="1"/>
        <end position="21"/>
    </location>
</feature>
<dbReference type="NCBIfam" id="TIGR02268">
    <property type="entry name" value="Myxococcus xanthus paralogous family TIGR02268"/>
    <property type="match status" value="1"/>
</dbReference>
<keyword evidence="4" id="KW-1185">Reference proteome</keyword>
<reference evidence="3 4" key="1">
    <citation type="submission" date="2022-11" db="EMBL/GenBank/DDBJ databases">
        <title>Minimal conservation of predation-associated metabolite biosynthetic gene clusters underscores biosynthetic potential of Myxococcota including descriptions for ten novel species: Archangium lansinium sp. nov., Myxococcus landrumus sp. nov., Nannocystis bai.</title>
        <authorList>
            <person name="Ahearne A."/>
            <person name="Stevens C."/>
            <person name="Dowd S."/>
        </authorList>
    </citation>
    <scope>NUCLEOTIDE SEQUENCE [LARGE SCALE GENOMIC DNA]</scope>
    <source>
        <strain evidence="3 4">NCWAL01</strain>
    </source>
</reference>
<dbReference type="EMBL" id="JAQNDM010000002">
    <property type="protein sequence ID" value="MDC0713211.1"/>
    <property type="molecule type" value="Genomic_DNA"/>
</dbReference>
<evidence type="ECO:0000313" key="3">
    <source>
        <dbReference type="EMBL" id="MDC0713211.1"/>
    </source>
</evidence>
<dbReference type="Pfam" id="PF09544">
    <property type="entry name" value="DUF2381"/>
    <property type="match status" value="1"/>
</dbReference>
<proteinExistence type="predicted"/>
<dbReference type="RefSeq" id="WP_272143418.1">
    <property type="nucleotide sequence ID" value="NZ_JAQNDM010000002.1"/>
</dbReference>
<keyword evidence="2" id="KW-0732">Signal</keyword>
<accession>A0ABT5DI63</accession>
<dbReference type="InterPro" id="IPR011754">
    <property type="entry name" value="Mxa_paralog_2268"/>
</dbReference>
<gene>
    <name evidence="3" type="ORF">POL68_32415</name>
</gene>
<feature type="coiled-coil region" evidence="1">
    <location>
        <begin position="138"/>
        <end position="165"/>
    </location>
</feature>
<dbReference type="Proteomes" id="UP001221838">
    <property type="component" value="Unassembled WGS sequence"/>
</dbReference>
<keyword evidence="1" id="KW-0175">Coiled coil</keyword>
<evidence type="ECO:0000256" key="2">
    <source>
        <dbReference type="SAM" id="SignalP"/>
    </source>
</evidence>
<sequence length="305" mass="32465">MPVSPRAILLALTLLAVPVLAQPGPASCPVGVLHVGLPEVLTDELPQVCISPGLGTLFSFDAALGTVKLDAAERFTQVEFGQSTLKLMPSEQVQPGDQLRLTVRFKDNAAPSSATFLLTVHAAQAVPLVDVHRQPRTVESYREELKAKEGEVRQCLEENAQLRFENAGPGGIAGLLTSRLMGEQGIASQDIVRNTGLHPLSGLFVVMATSYRATGRVAVAVKLRNSEGAALWTAEGATLHLEGKRGVALNVLRVWQEAPIDSGKWPRLLVVEAAAKEQEAKGSFTLTLWEAGGARTLTLGGVTFP</sequence>
<name>A0ABT5DI63_9BACT</name>
<evidence type="ECO:0000256" key="1">
    <source>
        <dbReference type="SAM" id="Coils"/>
    </source>
</evidence>
<protein>
    <submittedName>
        <fullName evidence="3">DUF2381 family protein</fullName>
    </submittedName>
</protein>
<comment type="caution">
    <text evidence="3">The sequence shown here is derived from an EMBL/GenBank/DDBJ whole genome shotgun (WGS) entry which is preliminary data.</text>
</comment>